<dbReference type="GO" id="GO:0005886">
    <property type="term" value="C:plasma membrane"/>
    <property type="evidence" value="ECO:0007669"/>
    <property type="project" value="UniProtKB-SubCell"/>
</dbReference>
<dbReference type="CDD" id="cd00088">
    <property type="entry name" value="HPT"/>
    <property type="match status" value="1"/>
</dbReference>
<evidence type="ECO:0000256" key="1">
    <source>
        <dbReference type="ARBA" id="ARBA00000085"/>
    </source>
</evidence>
<dbReference type="Pfam" id="PF00512">
    <property type="entry name" value="HisKA"/>
    <property type="match status" value="1"/>
</dbReference>
<dbReference type="Gene3D" id="1.20.120.160">
    <property type="entry name" value="HPT domain"/>
    <property type="match status" value="1"/>
</dbReference>
<dbReference type="CDD" id="cd00082">
    <property type="entry name" value="HisKA"/>
    <property type="match status" value="1"/>
</dbReference>
<dbReference type="Gene3D" id="1.10.287.130">
    <property type="match status" value="1"/>
</dbReference>
<keyword evidence="8" id="KW-0547">Nucleotide-binding</keyword>
<evidence type="ECO:0000259" key="19">
    <source>
        <dbReference type="PROSITE" id="PS50110"/>
    </source>
</evidence>
<dbReference type="InterPro" id="IPR036097">
    <property type="entry name" value="HisK_dim/P_sf"/>
</dbReference>
<dbReference type="InterPro" id="IPR036890">
    <property type="entry name" value="HATPase_C_sf"/>
</dbReference>
<dbReference type="Proteomes" id="UP000619260">
    <property type="component" value="Unassembled WGS sequence"/>
</dbReference>
<dbReference type="EC" id="2.7.13.3" evidence="4"/>
<keyword evidence="9" id="KW-0808">Transferase</keyword>
<dbReference type="InterPro" id="IPR008207">
    <property type="entry name" value="Sig_transdc_His_kin_Hpt_dom"/>
</dbReference>
<comment type="similarity">
    <text evidence="3">In the N-terminal section; belongs to the phytochrome family.</text>
</comment>
<dbReference type="InterPro" id="IPR003661">
    <property type="entry name" value="HisK_dim/P_dom"/>
</dbReference>
<dbReference type="CDD" id="cd16922">
    <property type="entry name" value="HATPase_EvgS-ArcB-TorS-like"/>
    <property type="match status" value="1"/>
</dbReference>
<feature type="compositionally biased region" description="Acidic residues" evidence="17">
    <location>
        <begin position="631"/>
        <end position="640"/>
    </location>
</feature>
<dbReference type="PANTHER" id="PTHR45339:SF1">
    <property type="entry name" value="HYBRID SIGNAL TRANSDUCTION HISTIDINE KINASE J"/>
    <property type="match status" value="1"/>
</dbReference>
<reference evidence="21" key="1">
    <citation type="submission" date="2021-01" db="EMBL/GenBank/DDBJ databases">
        <title>Whole genome shotgun sequence of Virgisporangium aliadipatigenens NBRC 105644.</title>
        <authorList>
            <person name="Komaki H."/>
            <person name="Tamura T."/>
        </authorList>
    </citation>
    <scope>NUCLEOTIDE SEQUENCE</scope>
    <source>
        <strain evidence="21">NBRC 105644</strain>
    </source>
</reference>
<dbReference type="PROSITE" id="PS50110">
    <property type="entry name" value="RESPONSE_REGULATORY"/>
    <property type="match status" value="1"/>
</dbReference>
<dbReference type="InterPro" id="IPR001789">
    <property type="entry name" value="Sig_transdc_resp-reg_receiver"/>
</dbReference>
<comment type="caution">
    <text evidence="21">The sequence shown here is derived from an EMBL/GenBank/DDBJ whole genome shotgun (WGS) entry which is preliminary data.</text>
</comment>
<keyword evidence="9" id="KW-0418">Kinase</keyword>
<evidence type="ECO:0000313" key="21">
    <source>
        <dbReference type="EMBL" id="GIJ46566.1"/>
    </source>
</evidence>
<dbReference type="Pfam" id="PF01627">
    <property type="entry name" value="Hpt"/>
    <property type="match status" value="1"/>
</dbReference>
<dbReference type="PANTHER" id="PTHR45339">
    <property type="entry name" value="HYBRID SIGNAL TRANSDUCTION HISTIDINE KINASE J"/>
    <property type="match status" value="1"/>
</dbReference>
<feature type="region of interest" description="Disordered" evidence="17">
    <location>
        <begin position="618"/>
        <end position="640"/>
    </location>
</feature>
<dbReference type="InterPro" id="IPR011006">
    <property type="entry name" value="CheY-like_superfamily"/>
</dbReference>
<accession>A0A8J3YMH8</accession>
<evidence type="ECO:0000259" key="18">
    <source>
        <dbReference type="PROSITE" id="PS50109"/>
    </source>
</evidence>
<dbReference type="Pfam" id="PF02518">
    <property type="entry name" value="HATPase_c"/>
    <property type="match status" value="1"/>
</dbReference>
<evidence type="ECO:0000256" key="17">
    <source>
        <dbReference type="SAM" id="MobiDB-lite"/>
    </source>
</evidence>
<dbReference type="InterPro" id="IPR004358">
    <property type="entry name" value="Sig_transdc_His_kin-like_C"/>
</dbReference>
<proteinExistence type="inferred from homology"/>
<keyword evidence="5" id="KW-1003">Cell membrane</keyword>
<dbReference type="PRINTS" id="PR00344">
    <property type="entry name" value="BCTRLSENSOR"/>
</dbReference>
<gene>
    <name evidence="21" type="ORF">Val02_34520</name>
</gene>
<keyword evidence="6 16" id="KW-0597">Phosphoprotein</keyword>
<name>A0A8J3YMH8_9ACTN</name>
<feature type="domain" description="Histidine kinase" evidence="18">
    <location>
        <begin position="144"/>
        <end position="361"/>
    </location>
</feature>
<dbReference type="PROSITE" id="PS50109">
    <property type="entry name" value="HIS_KIN"/>
    <property type="match status" value="1"/>
</dbReference>
<feature type="modified residue" description="4-aspartylphosphate" evidence="16">
    <location>
        <position position="554"/>
    </location>
</feature>
<keyword evidence="13" id="KW-0472">Membrane</keyword>
<dbReference type="CDD" id="cd17546">
    <property type="entry name" value="REC_hyHK_CKI1_RcsC-like"/>
    <property type="match status" value="1"/>
</dbReference>
<feature type="modified residue" description="Phosphohistidine" evidence="15">
    <location>
        <position position="698"/>
    </location>
</feature>
<evidence type="ECO:0000256" key="2">
    <source>
        <dbReference type="ARBA" id="ARBA00004651"/>
    </source>
</evidence>
<keyword evidence="10" id="KW-0067">ATP-binding</keyword>
<dbReference type="FunFam" id="3.30.565.10:FF:000010">
    <property type="entry name" value="Sensor histidine kinase RcsC"/>
    <property type="match status" value="1"/>
</dbReference>
<evidence type="ECO:0000259" key="20">
    <source>
        <dbReference type="PROSITE" id="PS50894"/>
    </source>
</evidence>
<evidence type="ECO:0000256" key="11">
    <source>
        <dbReference type="ARBA" id="ARBA00022989"/>
    </source>
</evidence>
<evidence type="ECO:0000256" key="9">
    <source>
        <dbReference type="ARBA" id="ARBA00022777"/>
    </source>
</evidence>
<dbReference type="AlphaFoldDB" id="A0A8J3YMH8"/>
<evidence type="ECO:0000256" key="15">
    <source>
        <dbReference type="PROSITE-ProRule" id="PRU00110"/>
    </source>
</evidence>
<dbReference type="InterPro" id="IPR005467">
    <property type="entry name" value="His_kinase_dom"/>
</dbReference>
<evidence type="ECO:0000256" key="14">
    <source>
        <dbReference type="ARBA" id="ARBA00074306"/>
    </source>
</evidence>
<dbReference type="SMART" id="SM00448">
    <property type="entry name" value="REC"/>
    <property type="match status" value="1"/>
</dbReference>
<evidence type="ECO:0000256" key="16">
    <source>
        <dbReference type="PROSITE-ProRule" id="PRU00169"/>
    </source>
</evidence>
<keyword evidence="22" id="KW-1185">Reference proteome</keyword>
<evidence type="ECO:0000256" key="3">
    <source>
        <dbReference type="ARBA" id="ARBA00006402"/>
    </source>
</evidence>
<dbReference type="SUPFAM" id="SSF55874">
    <property type="entry name" value="ATPase domain of HSP90 chaperone/DNA topoisomerase II/histidine kinase"/>
    <property type="match status" value="1"/>
</dbReference>
<comment type="subcellular location">
    <subcellularLocation>
        <location evidence="2">Cell membrane</location>
        <topology evidence="2">Multi-pass membrane protein</topology>
    </subcellularLocation>
</comment>
<dbReference type="Pfam" id="PF00072">
    <property type="entry name" value="Response_reg"/>
    <property type="match status" value="1"/>
</dbReference>
<dbReference type="SUPFAM" id="SSF47384">
    <property type="entry name" value="Homodimeric domain of signal transducing histidine kinase"/>
    <property type="match status" value="1"/>
</dbReference>
<dbReference type="RefSeq" id="WP_203900063.1">
    <property type="nucleotide sequence ID" value="NZ_BOPF01000010.1"/>
</dbReference>
<dbReference type="GO" id="GO:0005524">
    <property type="term" value="F:ATP binding"/>
    <property type="evidence" value="ECO:0007669"/>
    <property type="project" value="UniProtKB-KW"/>
</dbReference>
<comment type="catalytic activity">
    <reaction evidence="1">
        <text>ATP + protein L-histidine = ADP + protein N-phospho-L-histidine.</text>
        <dbReference type="EC" id="2.7.13.3"/>
    </reaction>
</comment>
<evidence type="ECO:0000256" key="10">
    <source>
        <dbReference type="ARBA" id="ARBA00022840"/>
    </source>
</evidence>
<organism evidence="21 22">
    <name type="scientific">Virgisporangium aliadipatigenens</name>
    <dbReference type="NCBI Taxonomy" id="741659"/>
    <lineage>
        <taxon>Bacteria</taxon>
        <taxon>Bacillati</taxon>
        <taxon>Actinomycetota</taxon>
        <taxon>Actinomycetes</taxon>
        <taxon>Micromonosporales</taxon>
        <taxon>Micromonosporaceae</taxon>
        <taxon>Virgisporangium</taxon>
    </lineage>
</organism>
<feature type="domain" description="HPt" evidence="20">
    <location>
        <begin position="659"/>
        <end position="752"/>
    </location>
</feature>
<evidence type="ECO:0000256" key="4">
    <source>
        <dbReference type="ARBA" id="ARBA00012438"/>
    </source>
</evidence>
<evidence type="ECO:0000256" key="8">
    <source>
        <dbReference type="ARBA" id="ARBA00022741"/>
    </source>
</evidence>
<evidence type="ECO:0000256" key="7">
    <source>
        <dbReference type="ARBA" id="ARBA00022692"/>
    </source>
</evidence>
<dbReference type="SMART" id="SM00388">
    <property type="entry name" value="HisKA"/>
    <property type="match status" value="1"/>
</dbReference>
<keyword evidence="7" id="KW-0812">Transmembrane</keyword>
<dbReference type="Gene3D" id="3.30.565.10">
    <property type="entry name" value="Histidine kinase-like ATPase, C-terminal domain"/>
    <property type="match status" value="1"/>
</dbReference>
<dbReference type="Gene3D" id="3.40.50.2300">
    <property type="match status" value="1"/>
</dbReference>
<dbReference type="GO" id="GO:0000155">
    <property type="term" value="F:phosphorelay sensor kinase activity"/>
    <property type="evidence" value="ECO:0007669"/>
    <property type="project" value="InterPro"/>
</dbReference>
<dbReference type="PROSITE" id="PS50894">
    <property type="entry name" value="HPT"/>
    <property type="match status" value="1"/>
</dbReference>
<evidence type="ECO:0000256" key="6">
    <source>
        <dbReference type="ARBA" id="ARBA00022553"/>
    </source>
</evidence>
<keyword evidence="12" id="KW-0902">Two-component regulatory system</keyword>
<dbReference type="SUPFAM" id="SSF52172">
    <property type="entry name" value="CheY-like"/>
    <property type="match status" value="1"/>
</dbReference>
<dbReference type="SUPFAM" id="SSF47226">
    <property type="entry name" value="Histidine-containing phosphotransfer domain, HPT domain"/>
    <property type="match status" value="1"/>
</dbReference>
<dbReference type="SMART" id="SM00387">
    <property type="entry name" value="HATPase_c"/>
    <property type="match status" value="1"/>
</dbReference>
<feature type="domain" description="Response regulatory" evidence="19">
    <location>
        <begin position="503"/>
        <end position="619"/>
    </location>
</feature>
<dbReference type="InterPro" id="IPR036641">
    <property type="entry name" value="HPT_dom_sf"/>
</dbReference>
<dbReference type="EMBL" id="BOPF01000010">
    <property type="protein sequence ID" value="GIJ46566.1"/>
    <property type="molecule type" value="Genomic_DNA"/>
</dbReference>
<protein>
    <recommendedName>
        <fullName evidence="14">Circadian input-output histidine kinase CikA</fullName>
        <ecNumber evidence="4">2.7.13.3</ecNumber>
    </recommendedName>
</protein>
<evidence type="ECO:0000256" key="12">
    <source>
        <dbReference type="ARBA" id="ARBA00023012"/>
    </source>
</evidence>
<evidence type="ECO:0000256" key="13">
    <source>
        <dbReference type="ARBA" id="ARBA00023136"/>
    </source>
</evidence>
<dbReference type="InterPro" id="IPR003594">
    <property type="entry name" value="HATPase_dom"/>
</dbReference>
<evidence type="ECO:0000256" key="5">
    <source>
        <dbReference type="ARBA" id="ARBA00022475"/>
    </source>
</evidence>
<evidence type="ECO:0000313" key="22">
    <source>
        <dbReference type="Proteomes" id="UP000619260"/>
    </source>
</evidence>
<keyword evidence="11" id="KW-1133">Transmembrane helix</keyword>
<sequence length="760" mass="79834">MGYSARTLVTTAPVAAALIDADGRVVAANPRWTGAAVGDVHAGEGAVLPGAGYAALFAALRSPGTETTICRHDEPGDDRTLRVVPVQDEAGVPGYLLTVEHNALESCPACGNPLPKEPHVEPVAHEEHVPLESVDSAKSEFLALLGHEIRTPVSAVVGLVDLMRALALPQDVREVVDGVHRSTQSLKVLIDDLLDLARLETDRLELTSQPLSLRELLESVAEPLQEEARRKGILLLAGTAPALPPVVLGDPARLRQVLTNLVGNAVKFTDAGEVVVSAEPLPDGQIRLMVTDTGRGLDTADRERLFAPFVQADSSAARRHEGAGLGLAVAARLVSRMGGSVEVDSEVGAGTQFRVTVPLVAAPADGVRAVPVPRLVVNRIGLVAPTARSTEVLSWLLNAADAEVVPTTLDAVMDGTAGFDAVLWCDDAHDPEAVRRGDRVMAAVGTHGRAVMLSTTDPRTGVVRGPSLITAPITLRRLVSAVNAERRGVRGAPIPVAPLPAGRILLAEDNEVNRGVFRRMIQLLGLECDAVGDGAAALTAVLEAAEPYDVVLMDVQMPGMDGLEATRKIRAAGATLPILALTATALRGDQERCLDAGMNSHVSKPITLPELRAALEPYLTGEPPAPPAPEQPEEPDEPVDEVPAVDLSRLRDLEEQLADRPLVVTTVSTFLTELGGRRTALSAALKRLDRDSLRAAAHTLKSSSALLGADRLAAACALVEQRAAAAVEIELATLVEAVDRAATGTAEALNGYLHEVGRSN</sequence>